<comment type="subcellular location">
    <subcellularLocation>
        <location evidence="1">Cytoplasm</location>
        <location evidence="1">Cytoskeleton</location>
        <location evidence="1">Microtubule organizing center</location>
        <location evidence="1">Centrosome</location>
        <location evidence="1">Centriolar satellite</location>
    </subcellularLocation>
</comment>
<feature type="non-terminal residue" evidence="10">
    <location>
        <position position="1"/>
    </location>
</feature>
<evidence type="ECO:0000256" key="1">
    <source>
        <dbReference type="ARBA" id="ARBA00004607"/>
    </source>
</evidence>
<reference evidence="11" key="3">
    <citation type="submission" date="2015-06" db="UniProtKB">
        <authorList>
            <consortium name="EnsemblMetazoa"/>
        </authorList>
    </citation>
    <scope>IDENTIFICATION</scope>
</reference>
<dbReference type="EnsemblMetazoa" id="CapteT138684">
    <property type="protein sequence ID" value="CapteP138684"/>
    <property type="gene ID" value="CapteG138684"/>
</dbReference>
<keyword evidence="4" id="KW-0493">Microtubule</keyword>
<dbReference type="Proteomes" id="UP000014760">
    <property type="component" value="Unassembled WGS sequence"/>
</dbReference>
<dbReference type="OrthoDB" id="197906at2759"/>
<sequence length="268" mass="30756">QHHVLVYMEDAIKQLLEHKEENPKVNPTKFFCDYFISVREGNHVMFREFTFVEATPHNRASFVRTFWKCFRNIGRKGDLLSIREYHSLVCLLCADFPFKIIQKTARIILMDDAMDCLISFSDFLYAFQVQFFYGEFLTECADVYKDVLQNPQTNHETVVVPTSEESPSPPVTQSMTQSSAQTASLKSEGVDAMQFYRGLVPASEKPDFCAIPLTILKDIFTSVERVTFYGFLMALAKSEALNQSIGMKIILSQKCIKSHFTWSSRKSS</sequence>
<dbReference type="InterPro" id="IPR038968">
    <property type="entry name" value="CSTPP1"/>
</dbReference>
<gene>
    <name evidence="10" type="ORF">CAPTEDRAFT_138684</name>
</gene>
<dbReference type="GO" id="GO:0005874">
    <property type="term" value="C:microtubule"/>
    <property type="evidence" value="ECO:0007669"/>
    <property type="project" value="UniProtKB-KW"/>
</dbReference>
<evidence type="ECO:0000256" key="9">
    <source>
        <dbReference type="SAM" id="MobiDB-lite"/>
    </source>
</evidence>
<organism evidence="10">
    <name type="scientific">Capitella teleta</name>
    <name type="common">Polychaete worm</name>
    <dbReference type="NCBI Taxonomy" id="283909"/>
    <lineage>
        <taxon>Eukaryota</taxon>
        <taxon>Metazoa</taxon>
        <taxon>Spiralia</taxon>
        <taxon>Lophotrochozoa</taxon>
        <taxon>Annelida</taxon>
        <taxon>Polychaeta</taxon>
        <taxon>Sedentaria</taxon>
        <taxon>Scolecida</taxon>
        <taxon>Capitellidae</taxon>
        <taxon>Capitella</taxon>
    </lineage>
</organism>
<dbReference type="AlphaFoldDB" id="R7VK08"/>
<evidence type="ECO:0000313" key="12">
    <source>
        <dbReference type="Proteomes" id="UP000014760"/>
    </source>
</evidence>
<keyword evidence="5" id="KW-0206">Cytoskeleton</keyword>
<dbReference type="EMBL" id="AMQN01000600">
    <property type="status" value="NOT_ANNOTATED_CDS"/>
    <property type="molecule type" value="Genomic_DNA"/>
</dbReference>
<dbReference type="PANTHER" id="PTHR34252">
    <property type="entry name" value="UPF0705 PROTEIN C11ORF49"/>
    <property type="match status" value="1"/>
</dbReference>
<dbReference type="CDD" id="cd22959">
    <property type="entry name" value="DD_C11orf49"/>
    <property type="match status" value="1"/>
</dbReference>
<evidence type="ECO:0000256" key="4">
    <source>
        <dbReference type="ARBA" id="ARBA00022701"/>
    </source>
</evidence>
<dbReference type="PANTHER" id="PTHR34252:SF1">
    <property type="entry name" value="CENTRIOLAR SATELLITE-ASSOCIATED TUBULIN POLYGLUTAMYLASE COMPLEX REGULATOR 1"/>
    <property type="match status" value="1"/>
</dbReference>
<evidence type="ECO:0000256" key="5">
    <source>
        <dbReference type="ARBA" id="ARBA00023212"/>
    </source>
</evidence>
<name>R7VK08_CAPTE</name>
<evidence type="ECO:0000256" key="2">
    <source>
        <dbReference type="ARBA" id="ARBA00022490"/>
    </source>
</evidence>
<feature type="region of interest" description="Disordered" evidence="9">
    <location>
        <begin position="158"/>
        <end position="177"/>
    </location>
</feature>
<comment type="function">
    <text evidence="8">Regulator of the tubulin polyglutamylase complex (TPGC) that controls cytoskeletal organization, nuclear shape, and cilium disassembly by balancing microtubule and actin assembly. Regulates the assembly and stability of the TPGC and thereby modulates polyglutamylation of the microtubule, which antagonizes MAP4 binding.</text>
</comment>
<evidence type="ECO:0000256" key="8">
    <source>
        <dbReference type="ARBA" id="ARBA00045673"/>
    </source>
</evidence>
<proteinExistence type="inferred from homology"/>
<evidence type="ECO:0000256" key="6">
    <source>
        <dbReference type="ARBA" id="ARBA00033750"/>
    </source>
</evidence>
<keyword evidence="2" id="KW-0963">Cytoplasm</keyword>
<keyword evidence="3" id="KW-0597">Phosphoprotein</keyword>
<evidence type="ECO:0000256" key="7">
    <source>
        <dbReference type="ARBA" id="ARBA00033769"/>
    </source>
</evidence>
<accession>R7VK08</accession>
<evidence type="ECO:0000313" key="10">
    <source>
        <dbReference type="EMBL" id="ELU16370.1"/>
    </source>
</evidence>
<dbReference type="STRING" id="283909.R7VK08"/>
<keyword evidence="12" id="KW-1185">Reference proteome</keyword>
<comment type="similarity">
    <text evidence="6">Belongs to the CSTPP1 family.</text>
</comment>
<evidence type="ECO:0000256" key="3">
    <source>
        <dbReference type="ARBA" id="ARBA00022553"/>
    </source>
</evidence>
<protein>
    <recommendedName>
        <fullName evidence="7">Centriolar satellite-associated tubulin polyglutamylase complex regulator 1</fullName>
    </recommendedName>
</protein>
<reference evidence="12" key="1">
    <citation type="submission" date="2012-12" db="EMBL/GenBank/DDBJ databases">
        <authorList>
            <person name="Hellsten U."/>
            <person name="Grimwood J."/>
            <person name="Chapman J.A."/>
            <person name="Shapiro H."/>
            <person name="Aerts A."/>
            <person name="Otillar R.P."/>
            <person name="Terry A.Y."/>
            <person name="Boore J.L."/>
            <person name="Simakov O."/>
            <person name="Marletaz F."/>
            <person name="Cho S.-J."/>
            <person name="Edsinger-Gonzales E."/>
            <person name="Havlak P."/>
            <person name="Kuo D.-H."/>
            <person name="Larsson T."/>
            <person name="Lv J."/>
            <person name="Arendt D."/>
            <person name="Savage R."/>
            <person name="Osoegawa K."/>
            <person name="de Jong P."/>
            <person name="Lindberg D.R."/>
            <person name="Seaver E.C."/>
            <person name="Weisblat D.A."/>
            <person name="Putnam N.H."/>
            <person name="Grigoriev I.V."/>
            <person name="Rokhsar D.S."/>
        </authorList>
    </citation>
    <scope>NUCLEOTIDE SEQUENCE</scope>
    <source>
        <strain evidence="12">I ESC-2004</strain>
    </source>
</reference>
<reference evidence="10 12" key="2">
    <citation type="journal article" date="2013" name="Nature">
        <title>Insights into bilaterian evolution from three spiralian genomes.</title>
        <authorList>
            <person name="Simakov O."/>
            <person name="Marletaz F."/>
            <person name="Cho S.J."/>
            <person name="Edsinger-Gonzales E."/>
            <person name="Havlak P."/>
            <person name="Hellsten U."/>
            <person name="Kuo D.H."/>
            <person name="Larsson T."/>
            <person name="Lv J."/>
            <person name="Arendt D."/>
            <person name="Savage R."/>
            <person name="Osoegawa K."/>
            <person name="de Jong P."/>
            <person name="Grimwood J."/>
            <person name="Chapman J.A."/>
            <person name="Shapiro H."/>
            <person name="Aerts A."/>
            <person name="Otillar R.P."/>
            <person name="Terry A.Y."/>
            <person name="Boore J.L."/>
            <person name="Grigoriev I.V."/>
            <person name="Lindberg D.R."/>
            <person name="Seaver E.C."/>
            <person name="Weisblat D.A."/>
            <person name="Putnam N.H."/>
            <person name="Rokhsar D.S."/>
        </authorList>
    </citation>
    <scope>NUCLEOTIDE SEQUENCE</scope>
    <source>
        <strain evidence="10 12">I ESC-2004</strain>
    </source>
</reference>
<dbReference type="GO" id="GO:0034451">
    <property type="term" value="C:centriolar satellite"/>
    <property type="evidence" value="ECO:0007669"/>
    <property type="project" value="UniProtKB-SubCell"/>
</dbReference>
<dbReference type="EMBL" id="KB293180">
    <property type="protein sequence ID" value="ELU16370.1"/>
    <property type="molecule type" value="Genomic_DNA"/>
</dbReference>
<dbReference type="HOGENOM" id="CLU_064579_0_0_1"/>
<evidence type="ECO:0000313" key="11">
    <source>
        <dbReference type="EnsemblMetazoa" id="CapteP138684"/>
    </source>
</evidence>
<dbReference type="OMA" id="XFLDSVA"/>